<organism evidence="2">
    <name type="scientific">marine sediment metagenome</name>
    <dbReference type="NCBI Taxonomy" id="412755"/>
    <lineage>
        <taxon>unclassified sequences</taxon>
        <taxon>metagenomes</taxon>
        <taxon>ecological metagenomes</taxon>
    </lineage>
</organism>
<feature type="region of interest" description="Disordered" evidence="1">
    <location>
        <begin position="60"/>
        <end position="103"/>
    </location>
</feature>
<dbReference type="EMBL" id="LAZR01000110">
    <property type="protein sequence ID" value="KKN90395.1"/>
    <property type="molecule type" value="Genomic_DNA"/>
</dbReference>
<gene>
    <name evidence="2" type="ORF">LCGC14_0227640</name>
</gene>
<reference evidence="2" key="1">
    <citation type="journal article" date="2015" name="Nature">
        <title>Complex archaea that bridge the gap between prokaryotes and eukaryotes.</title>
        <authorList>
            <person name="Spang A."/>
            <person name="Saw J.H."/>
            <person name="Jorgensen S.L."/>
            <person name="Zaremba-Niedzwiedzka K."/>
            <person name="Martijn J."/>
            <person name="Lind A.E."/>
            <person name="van Eijk R."/>
            <person name="Schleper C."/>
            <person name="Guy L."/>
            <person name="Ettema T.J."/>
        </authorList>
    </citation>
    <scope>NUCLEOTIDE SEQUENCE</scope>
</reference>
<evidence type="ECO:0000313" key="2">
    <source>
        <dbReference type="EMBL" id="KKN90395.1"/>
    </source>
</evidence>
<accession>A0A0F9UB37</accession>
<dbReference type="AlphaFoldDB" id="A0A0F9UB37"/>
<evidence type="ECO:0000256" key="1">
    <source>
        <dbReference type="SAM" id="MobiDB-lite"/>
    </source>
</evidence>
<sequence>MKYIIADEDRELWGHFFEEDGDFNERHCRFVYDSIKEELHKLEINRDNRWQTASRNDYDNLEDSLKNANPQALDNPEEWGLGQSDSLPPWAMSEMTPDDCGCE</sequence>
<protein>
    <submittedName>
        <fullName evidence="2">Uncharacterized protein</fullName>
    </submittedName>
</protein>
<proteinExistence type="predicted"/>
<name>A0A0F9UB37_9ZZZZ</name>
<comment type="caution">
    <text evidence="2">The sequence shown here is derived from an EMBL/GenBank/DDBJ whole genome shotgun (WGS) entry which is preliminary data.</text>
</comment>